<dbReference type="AlphaFoldDB" id="A0A382DL29"/>
<proteinExistence type="predicted"/>
<gene>
    <name evidence="2" type="ORF">METZ01_LOCUS192024</name>
</gene>
<name>A0A382DL29_9ZZZZ</name>
<protein>
    <recommendedName>
        <fullName evidence="1">YqaJ viral recombinase domain-containing protein</fullName>
    </recommendedName>
</protein>
<accession>A0A382DL29</accession>
<evidence type="ECO:0000313" key="2">
    <source>
        <dbReference type="EMBL" id="SVB39170.1"/>
    </source>
</evidence>
<organism evidence="2">
    <name type="scientific">marine metagenome</name>
    <dbReference type="NCBI Taxonomy" id="408172"/>
    <lineage>
        <taxon>unclassified sequences</taxon>
        <taxon>metagenomes</taxon>
        <taxon>ecological metagenomes</taxon>
    </lineage>
</organism>
<dbReference type="Gene3D" id="3.90.320.10">
    <property type="match status" value="1"/>
</dbReference>
<dbReference type="InterPro" id="IPR019080">
    <property type="entry name" value="YqaJ_viral_recombinase"/>
</dbReference>
<sequence>MSLTEEQLRERKLGVFGSEASILEGCHYKCDLNWLWNVKTHRHSDVVPDLLILRMGHYMEPAVAVEWSRRTGKQVRMNNRTVWDKKNTWNGTPFMGGHIDRKVAGENKILECKISFTMNKWGKDGSCEVPPYYVSQIKH</sequence>
<dbReference type="EMBL" id="UINC01039954">
    <property type="protein sequence ID" value="SVB39170.1"/>
    <property type="molecule type" value="Genomic_DNA"/>
</dbReference>
<feature type="non-terminal residue" evidence="2">
    <location>
        <position position="139"/>
    </location>
</feature>
<dbReference type="Pfam" id="PF09588">
    <property type="entry name" value="YqaJ"/>
    <property type="match status" value="1"/>
</dbReference>
<feature type="domain" description="YqaJ viral recombinase" evidence="1">
    <location>
        <begin position="10"/>
        <end position="139"/>
    </location>
</feature>
<reference evidence="2" key="1">
    <citation type="submission" date="2018-05" db="EMBL/GenBank/DDBJ databases">
        <authorList>
            <person name="Lanie J.A."/>
            <person name="Ng W.-L."/>
            <person name="Kazmierczak K.M."/>
            <person name="Andrzejewski T.M."/>
            <person name="Davidsen T.M."/>
            <person name="Wayne K.J."/>
            <person name="Tettelin H."/>
            <person name="Glass J.I."/>
            <person name="Rusch D."/>
            <person name="Podicherti R."/>
            <person name="Tsui H.-C.T."/>
            <person name="Winkler M.E."/>
        </authorList>
    </citation>
    <scope>NUCLEOTIDE SEQUENCE</scope>
</reference>
<evidence type="ECO:0000259" key="1">
    <source>
        <dbReference type="Pfam" id="PF09588"/>
    </source>
</evidence>
<dbReference type="InterPro" id="IPR011604">
    <property type="entry name" value="PDDEXK-like_dom_sf"/>
</dbReference>